<feature type="transmembrane region" description="Helical" evidence="6">
    <location>
        <begin position="744"/>
        <end position="763"/>
    </location>
</feature>
<dbReference type="Pfam" id="PF02687">
    <property type="entry name" value="FtsX"/>
    <property type="match status" value="2"/>
</dbReference>
<evidence type="ECO:0000259" key="7">
    <source>
        <dbReference type="Pfam" id="PF02687"/>
    </source>
</evidence>
<organism evidence="9 10">
    <name type="scientific">Xanthocytophaga agilis</name>
    <dbReference type="NCBI Taxonomy" id="3048010"/>
    <lineage>
        <taxon>Bacteria</taxon>
        <taxon>Pseudomonadati</taxon>
        <taxon>Bacteroidota</taxon>
        <taxon>Cytophagia</taxon>
        <taxon>Cytophagales</taxon>
        <taxon>Rhodocytophagaceae</taxon>
        <taxon>Xanthocytophaga</taxon>
    </lineage>
</organism>
<evidence type="ECO:0000256" key="3">
    <source>
        <dbReference type="ARBA" id="ARBA00022692"/>
    </source>
</evidence>
<evidence type="ECO:0000256" key="4">
    <source>
        <dbReference type="ARBA" id="ARBA00022989"/>
    </source>
</evidence>
<keyword evidence="10" id="KW-1185">Reference proteome</keyword>
<evidence type="ECO:0000256" key="2">
    <source>
        <dbReference type="ARBA" id="ARBA00022475"/>
    </source>
</evidence>
<sequence length="815" mass="90778">MLRNYIKIALRNLWKNKGFSLINIIGLAVGISICLLIVIYIQSELGYDRFNEKADRIYRMVLERRYPGRSTSYSIIPHSIGEAVQKEYSEVQQCMRMYADGGNTIFIRIGNQVFEENHVIFADSNFFQVFTIPLTQGNPQTALNKPNAVVLTEETALKYFGTLNVLNKTIKLDAGGNDLIVTGVCSKVPENSHFTFDLLAASSGIDFTKQINYTGFDAYTYFLLQPNASAKSLEAKFPKIIEKYVAGEIARTFDISYEQFQAAGNGYNYSLQPLLDIHLHSDLEAELKPNGSISTIYIFSVIAGFILLIACVNFVNLATARSVERAKEVGIRKTFGSERKMLVMQFLTEAVVISVFSFITSCLLLLILLPFFNKISGKELSLGFLLNPVFMPGFLLFSILIGLVAGSYPALILSSFQPLAVLRGKFKHNQRGIELRNGLVIFQFSISIILIICTIVVFKQMQFMQGDRLGFQKDHIITLQRTDLLTTKTKAFKTELKKIAGVEDVSGASSMPGGQNFFGMTMKAEGVKEPLTGRGLVVDNDFASTLKLEIVKGRSFSDKFPSDSLAVMLNEKAVAELGLANPIGARLTSPDPFLNQPGKPGQTYYTVVGILKDFHFQSLHQKITPLILLNTSKFGEVSPLTSLRIQSDKFQHTLTTIESLWHQFLPQQPFHYSFLDQDLAALYHAEQTSQRVFGVFSILAIFIACMGLLGLAAYTTQQRTKEIGVRKVLGASVQQIIVLLSRDFIRLVGISFVLASPIAWWVMSRWLENFAYRTGLSWWIFVVAGIAATGIALLTISYQAVKAALTNPVKALRTE</sequence>
<feature type="domain" description="ABC3 transporter permease C-terminal" evidence="7">
    <location>
        <begin position="695"/>
        <end position="807"/>
    </location>
</feature>
<feature type="transmembrane region" description="Helical" evidence="6">
    <location>
        <begin position="775"/>
        <end position="796"/>
    </location>
</feature>
<keyword evidence="3 6" id="KW-0812">Transmembrane</keyword>
<dbReference type="InterPro" id="IPR003838">
    <property type="entry name" value="ABC3_permease_C"/>
</dbReference>
<dbReference type="Pfam" id="PF12704">
    <property type="entry name" value="MacB_PCD"/>
    <property type="match status" value="2"/>
</dbReference>
<feature type="transmembrane region" description="Helical" evidence="6">
    <location>
        <begin position="21"/>
        <end position="41"/>
    </location>
</feature>
<dbReference type="InterPro" id="IPR025857">
    <property type="entry name" value="MacB_PCD"/>
</dbReference>
<accession>A0AAE3R0M2</accession>
<evidence type="ECO:0000256" key="1">
    <source>
        <dbReference type="ARBA" id="ARBA00004651"/>
    </source>
</evidence>
<evidence type="ECO:0000259" key="8">
    <source>
        <dbReference type="Pfam" id="PF12704"/>
    </source>
</evidence>
<name>A0AAE3R0M2_9BACT</name>
<keyword evidence="2" id="KW-1003">Cell membrane</keyword>
<comment type="caution">
    <text evidence="9">The sequence shown here is derived from an EMBL/GenBank/DDBJ whole genome shotgun (WGS) entry which is preliminary data.</text>
</comment>
<dbReference type="EMBL" id="JASJOU010000003">
    <property type="protein sequence ID" value="MDJ1501486.1"/>
    <property type="molecule type" value="Genomic_DNA"/>
</dbReference>
<evidence type="ECO:0000256" key="6">
    <source>
        <dbReference type="SAM" id="Phobius"/>
    </source>
</evidence>
<keyword evidence="5 6" id="KW-0472">Membrane</keyword>
<dbReference type="Proteomes" id="UP001232063">
    <property type="component" value="Unassembled WGS sequence"/>
</dbReference>
<feature type="transmembrane region" description="Helical" evidence="6">
    <location>
        <begin position="296"/>
        <end position="320"/>
    </location>
</feature>
<comment type="subcellular location">
    <subcellularLocation>
        <location evidence="1">Cell membrane</location>
        <topology evidence="1">Multi-pass membrane protein</topology>
    </subcellularLocation>
</comment>
<dbReference type="GO" id="GO:0005886">
    <property type="term" value="C:plasma membrane"/>
    <property type="evidence" value="ECO:0007669"/>
    <property type="project" value="UniProtKB-SubCell"/>
</dbReference>
<feature type="domain" description="ABC3 transporter permease C-terminal" evidence="7">
    <location>
        <begin position="301"/>
        <end position="418"/>
    </location>
</feature>
<keyword evidence="4 6" id="KW-1133">Transmembrane helix</keyword>
<feature type="transmembrane region" description="Helical" evidence="6">
    <location>
        <begin position="437"/>
        <end position="458"/>
    </location>
</feature>
<dbReference type="GO" id="GO:0022857">
    <property type="term" value="F:transmembrane transporter activity"/>
    <property type="evidence" value="ECO:0007669"/>
    <property type="project" value="TreeGrafter"/>
</dbReference>
<dbReference type="PANTHER" id="PTHR30572:SF18">
    <property type="entry name" value="ABC-TYPE MACROLIDE FAMILY EXPORT SYSTEM PERMEASE COMPONENT 2"/>
    <property type="match status" value="1"/>
</dbReference>
<feature type="transmembrane region" description="Helical" evidence="6">
    <location>
        <begin position="341"/>
        <end position="369"/>
    </location>
</feature>
<dbReference type="AlphaFoldDB" id="A0AAE3R0M2"/>
<proteinExistence type="predicted"/>
<feature type="domain" description="MacB-like periplasmic core" evidence="8">
    <location>
        <begin position="20"/>
        <end position="237"/>
    </location>
</feature>
<feature type="transmembrane region" description="Helical" evidence="6">
    <location>
        <begin position="692"/>
        <end position="714"/>
    </location>
</feature>
<feature type="domain" description="MacB-like periplasmic core" evidence="8">
    <location>
        <begin position="446"/>
        <end position="634"/>
    </location>
</feature>
<feature type="transmembrane region" description="Helical" evidence="6">
    <location>
        <begin position="389"/>
        <end position="416"/>
    </location>
</feature>
<protein>
    <submittedName>
        <fullName evidence="9">ABC transporter permease</fullName>
    </submittedName>
</protein>
<evidence type="ECO:0000313" key="10">
    <source>
        <dbReference type="Proteomes" id="UP001232063"/>
    </source>
</evidence>
<dbReference type="RefSeq" id="WP_314510964.1">
    <property type="nucleotide sequence ID" value="NZ_JASJOU010000003.1"/>
</dbReference>
<reference evidence="9" key="1">
    <citation type="submission" date="2023-05" db="EMBL/GenBank/DDBJ databases">
        <authorList>
            <person name="Zhang X."/>
        </authorList>
    </citation>
    <scope>NUCLEOTIDE SEQUENCE</scope>
    <source>
        <strain evidence="9">BD1B2-1</strain>
    </source>
</reference>
<dbReference type="PANTHER" id="PTHR30572">
    <property type="entry name" value="MEMBRANE COMPONENT OF TRANSPORTER-RELATED"/>
    <property type="match status" value="1"/>
</dbReference>
<gene>
    <name evidence="9" type="ORF">QNI22_12545</name>
</gene>
<dbReference type="InterPro" id="IPR050250">
    <property type="entry name" value="Macrolide_Exporter_MacB"/>
</dbReference>
<evidence type="ECO:0000313" key="9">
    <source>
        <dbReference type="EMBL" id="MDJ1501486.1"/>
    </source>
</evidence>
<evidence type="ECO:0000256" key="5">
    <source>
        <dbReference type="ARBA" id="ARBA00023136"/>
    </source>
</evidence>